<dbReference type="AlphaFoldDB" id="A0A2N1J6J4"/>
<organism evidence="2 3">
    <name type="scientific">Malaciobacter halophilus</name>
    <dbReference type="NCBI Taxonomy" id="197482"/>
    <lineage>
        <taxon>Bacteria</taxon>
        <taxon>Pseudomonadati</taxon>
        <taxon>Campylobacterota</taxon>
        <taxon>Epsilonproteobacteria</taxon>
        <taxon>Campylobacterales</taxon>
        <taxon>Arcobacteraceae</taxon>
        <taxon>Malaciobacter</taxon>
    </lineage>
</organism>
<proteinExistence type="predicted"/>
<evidence type="ECO:0000259" key="1">
    <source>
        <dbReference type="Pfam" id="PF20668"/>
    </source>
</evidence>
<accession>A0A2N1J6J4</accession>
<dbReference type="GO" id="GO:0005524">
    <property type="term" value="F:ATP binding"/>
    <property type="evidence" value="ECO:0007669"/>
    <property type="project" value="InterPro"/>
</dbReference>
<dbReference type="GO" id="GO:0004363">
    <property type="term" value="F:glutathione synthase activity"/>
    <property type="evidence" value="ECO:0007669"/>
    <property type="project" value="InterPro"/>
</dbReference>
<evidence type="ECO:0000313" key="3">
    <source>
        <dbReference type="Proteomes" id="UP000233248"/>
    </source>
</evidence>
<name>A0A2N1J6J4_9BACT</name>
<reference evidence="2 3" key="1">
    <citation type="submission" date="2017-09" db="EMBL/GenBank/DDBJ databases">
        <title>Genomics of the genus Arcobacter.</title>
        <authorList>
            <person name="Perez-Cataluna A."/>
            <person name="Figueras M.J."/>
            <person name="Salas-Masso N."/>
        </authorList>
    </citation>
    <scope>NUCLEOTIDE SEQUENCE [LARGE SCALE GENOMIC DNA]</scope>
    <source>
        <strain evidence="2 3">DSM 18005</strain>
    </source>
</reference>
<dbReference type="InterPro" id="IPR013815">
    <property type="entry name" value="ATP_grasp_subdomain_1"/>
</dbReference>
<dbReference type="NCBIfam" id="NF033816">
    <property type="entry name" value="Cj0069_fam"/>
    <property type="match status" value="1"/>
</dbReference>
<feature type="domain" description="DUF6815" evidence="1">
    <location>
        <begin position="229"/>
        <end position="328"/>
    </location>
</feature>
<dbReference type="EMBL" id="NXIF01000003">
    <property type="protein sequence ID" value="PKI82161.1"/>
    <property type="molecule type" value="Genomic_DNA"/>
</dbReference>
<dbReference type="Gene3D" id="3.30.470.20">
    <property type="entry name" value="ATP-grasp fold, B domain"/>
    <property type="match status" value="1"/>
</dbReference>
<dbReference type="Proteomes" id="UP000233248">
    <property type="component" value="Unassembled WGS sequence"/>
</dbReference>
<comment type="caution">
    <text evidence="2">The sequence shown here is derived from an EMBL/GenBank/DDBJ whole genome shotgun (WGS) entry which is preliminary data.</text>
</comment>
<keyword evidence="3" id="KW-1185">Reference proteome</keyword>
<gene>
    <name evidence="2" type="ORF">CP960_00570</name>
</gene>
<protein>
    <recommendedName>
        <fullName evidence="1">DUF6815 domain-containing protein</fullName>
    </recommendedName>
</protein>
<dbReference type="Gene3D" id="3.30.1490.20">
    <property type="entry name" value="ATP-grasp fold, A domain"/>
    <property type="match status" value="1"/>
</dbReference>
<evidence type="ECO:0000313" key="2">
    <source>
        <dbReference type="EMBL" id="PKI82161.1"/>
    </source>
</evidence>
<sequence length="362" mass="42257">MLQETYMKTKVFIIEYAVGSDKGFDGFRPDTKPILHEIEKATSYETEVVFYVPNKKDKLFEYLKQNAFAVISRINPGNLKEIDEYFQFLSKLSKHNIEVYTHPDVMINLDFKDILFKLKDSYLGEKSTKFYQKYDEFQRDFPQVLKKEKIRVLKTNYGSTGEGVYLVCLNEDGTVTCTEAVNNEKEKFNCLDDFIIDFSWKFEQEDENAVYFKNKKGFVSCKYLKRINEGEIRVLLVKDKPISVVHKKPQEGEFSATLFSGAKYKYESATESKWEHVINLTLKGLKDLKPYCQNEDFPILWTMDYILDYDENQNDIYVLSEVNCSCVGITTQLQYAKELAKVFKKDTILENLDSKLMAQAVS</sequence>
<dbReference type="OrthoDB" id="1404368at2"/>
<dbReference type="Pfam" id="PF20668">
    <property type="entry name" value="DUF6815"/>
    <property type="match status" value="1"/>
</dbReference>
<dbReference type="SUPFAM" id="SSF56059">
    <property type="entry name" value="Glutathione synthetase ATP-binding domain-like"/>
    <property type="match status" value="1"/>
</dbReference>
<dbReference type="InterPro" id="IPR049212">
    <property type="entry name" value="DUF6815"/>
</dbReference>